<dbReference type="PROSITE" id="PS50868">
    <property type="entry name" value="POST_SET"/>
    <property type="match status" value="1"/>
</dbReference>
<dbReference type="InterPro" id="IPR003616">
    <property type="entry name" value="Post-SET_dom"/>
</dbReference>
<dbReference type="InterPro" id="IPR046341">
    <property type="entry name" value="SET_dom_sf"/>
</dbReference>
<dbReference type="InterPro" id="IPR001214">
    <property type="entry name" value="SET_dom"/>
</dbReference>
<feature type="domain" description="Post-SET" evidence="9">
    <location>
        <begin position="329"/>
        <end position="345"/>
    </location>
</feature>
<keyword evidence="3" id="KW-0158">Chromosome</keyword>
<evidence type="ECO:0000259" key="10">
    <source>
        <dbReference type="PROSITE" id="PS51215"/>
    </source>
</evidence>
<evidence type="ECO:0000256" key="3">
    <source>
        <dbReference type="ARBA" id="ARBA00022454"/>
    </source>
</evidence>
<dbReference type="GO" id="GO:0032259">
    <property type="term" value="P:methylation"/>
    <property type="evidence" value="ECO:0007669"/>
    <property type="project" value="UniProtKB-KW"/>
</dbReference>
<evidence type="ECO:0000256" key="6">
    <source>
        <dbReference type="ARBA" id="ARBA00022691"/>
    </source>
</evidence>
<reference evidence="11" key="1">
    <citation type="submission" date="2015-07" db="EMBL/GenBank/DDBJ databases">
        <title>Transcriptome Assembly of Anthurium amnicola.</title>
        <authorList>
            <person name="Suzuki J."/>
        </authorList>
    </citation>
    <scope>NUCLEOTIDE SEQUENCE</scope>
</reference>
<dbReference type="InterPro" id="IPR025787">
    <property type="entry name" value="Hist-Lys_N-MeTrfase_SET2_plant"/>
</dbReference>
<keyword evidence="6" id="KW-0949">S-adenosyl-L-methionine</keyword>
<gene>
    <name evidence="11" type="primary">ASHH3_12</name>
    <name evidence="11" type="ORF">g.86581</name>
</gene>
<organism evidence="11">
    <name type="scientific">Anthurium amnicola</name>
    <dbReference type="NCBI Taxonomy" id="1678845"/>
    <lineage>
        <taxon>Eukaryota</taxon>
        <taxon>Viridiplantae</taxon>
        <taxon>Streptophyta</taxon>
        <taxon>Embryophyta</taxon>
        <taxon>Tracheophyta</taxon>
        <taxon>Spermatophyta</taxon>
        <taxon>Magnoliopsida</taxon>
        <taxon>Liliopsida</taxon>
        <taxon>Araceae</taxon>
        <taxon>Pothoideae</taxon>
        <taxon>Potheae</taxon>
        <taxon>Anthurium</taxon>
    </lineage>
</organism>
<dbReference type="AlphaFoldDB" id="A0A1D1XGC1"/>
<evidence type="ECO:0000256" key="4">
    <source>
        <dbReference type="ARBA" id="ARBA00022603"/>
    </source>
</evidence>
<evidence type="ECO:0000256" key="1">
    <source>
        <dbReference type="ARBA" id="ARBA00004123"/>
    </source>
</evidence>
<dbReference type="Gene3D" id="2.170.270.10">
    <property type="entry name" value="SET domain"/>
    <property type="match status" value="1"/>
</dbReference>
<comment type="subcellular location">
    <subcellularLocation>
        <location evidence="2">Chromosome</location>
    </subcellularLocation>
    <subcellularLocation>
        <location evidence="1">Nucleus</location>
    </subcellularLocation>
</comment>
<name>A0A1D1XGC1_9ARAE</name>
<protein>
    <submittedName>
        <fullName evidence="11">Histone-lysine N-methyltransferase ASHH3</fullName>
    </submittedName>
</protein>
<proteinExistence type="predicted"/>
<feature type="domain" description="AWS" evidence="10">
    <location>
        <begin position="114"/>
        <end position="163"/>
    </location>
</feature>
<dbReference type="GO" id="GO:0042054">
    <property type="term" value="F:histone methyltransferase activity"/>
    <property type="evidence" value="ECO:0007669"/>
    <property type="project" value="InterPro"/>
</dbReference>
<evidence type="ECO:0000313" key="11">
    <source>
        <dbReference type="EMBL" id="JAT41454.1"/>
    </source>
</evidence>
<feature type="non-terminal residue" evidence="11">
    <location>
        <position position="1"/>
    </location>
</feature>
<feature type="domain" description="SET" evidence="8">
    <location>
        <begin position="202"/>
        <end position="323"/>
    </location>
</feature>
<dbReference type="PANTHER" id="PTHR22884">
    <property type="entry name" value="SET DOMAIN PROTEINS"/>
    <property type="match status" value="1"/>
</dbReference>
<keyword evidence="7" id="KW-0539">Nucleus</keyword>
<dbReference type="Pfam" id="PF00856">
    <property type="entry name" value="SET"/>
    <property type="match status" value="1"/>
</dbReference>
<dbReference type="SMART" id="SM00317">
    <property type="entry name" value="SET"/>
    <property type="match status" value="1"/>
</dbReference>
<dbReference type="PROSITE" id="PS51578">
    <property type="entry name" value="SAM_MT43_SET2_2"/>
    <property type="match status" value="1"/>
</dbReference>
<dbReference type="SMART" id="SM00570">
    <property type="entry name" value="AWS"/>
    <property type="match status" value="1"/>
</dbReference>
<dbReference type="InterPro" id="IPR006560">
    <property type="entry name" value="AWS_dom"/>
</dbReference>
<keyword evidence="4 11" id="KW-0489">Methyltransferase</keyword>
<dbReference type="PROSITE" id="PS50280">
    <property type="entry name" value="SET"/>
    <property type="match status" value="1"/>
</dbReference>
<dbReference type="CDD" id="cd19175">
    <property type="entry name" value="SET_ASHR3-like"/>
    <property type="match status" value="1"/>
</dbReference>
<evidence type="ECO:0000256" key="7">
    <source>
        <dbReference type="ARBA" id="ARBA00023242"/>
    </source>
</evidence>
<dbReference type="PROSITE" id="PS51215">
    <property type="entry name" value="AWS"/>
    <property type="match status" value="1"/>
</dbReference>
<accession>A0A1D1XGC1</accession>
<dbReference type="InterPro" id="IPR050777">
    <property type="entry name" value="SET2_Histone-Lys_MeTrsfase"/>
</dbReference>
<sequence length="435" mass="49309">CNSVGNSPSHDAVARPFCQCAGSEETRATLLQLPTSMMRGKENSSNSSSSRQGEAETTWFGHILDQMLQQLGSPVEFQLPERLRKQTMKQKMMPYTFIKRNVYLTKRMKTRAEDNGISCSCKPSAETSVVCDRDCLCGMLLSSCSQSCECGSLCVNKPFQNRPVKKMKLIQQLLGLASRVTILTTWTITYLMFQATTPKTYTKFPLTFTCKMTEKCGSGIIADEDIKQGEFVIEYVGEVIDDKTCEDRLWKMKDQGETNFYLCEINRDMVIDATFKGNKSRYMNHSCQPNTEMQKWITDGETRIGIFATRDIKKGEDLTYDYQFVQFGADQVCYCGAIGCRQKLGNKPSKLKPSSSDNALQFVQYEQLYGKDGLVIGRSELGNSHLSSSYIQNGPFLNCINMVIKVWCSRNRRYHAGVILEFDNQSKKHTVRAFF</sequence>
<dbReference type="EMBL" id="GDJX01026482">
    <property type="protein sequence ID" value="JAT41454.1"/>
    <property type="molecule type" value="Transcribed_RNA"/>
</dbReference>
<dbReference type="InterPro" id="IPR047893">
    <property type="entry name" value="ASHR3-like_SET"/>
</dbReference>
<keyword evidence="5 11" id="KW-0808">Transferase</keyword>
<dbReference type="GO" id="GO:0005694">
    <property type="term" value="C:chromosome"/>
    <property type="evidence" value="ECO:0007669"/>
    <property type="project" value="UniProtKB-SubCell"/>
</dbReference>
<evidence type="ECO:0000259" key="9">
    <source>
        <dbReference type="PROSITE" id="PS50868"/>
    </source>
</evidence>
<evidence type="ECO:0000259" key="8">
    <source>
        <dbReference type="PROSITE" id="PS50280"/>
    </source>
</evidence>
<evidence type="ECO:0000256" key="2">
    <source>
        <dbReference type="ARBA" id="ARBA00004286"/>
    </source>
</evidence>
<dbReference type="SUPFAM" id="SSF82199">
    <property type="entry name" value="SET domain"/>
    <property type="match status" value="1"/>
</dbReference>
<evidence type="ECO:0000256" key="5">
    <source>
        <dbReference type="ARBA" id="ARBA00022679"/>
    </source>
</evidence>
<dbReference type="GO" id="GO:0005634">
    <property type="term" value="C:nucleus"/>
    <property type="evidence" value="ECO:0007669"/>
    <property type="project" value="UniProtKB-SubCell"/>
</dbReference>